<protein>
    <submittedName>
        <fullName evidence="1">Uncharacterized protein</fullName>
    </submittedName>
</protein>
<dbReference type="Proteomes" id="UP000832041">
    <property type="component" value="Chromosome"/>
</dbReference>
<proteinExistence type="predicted"/>
<dbReference type="EMBL" id="CP051627">
    <property type="protein sequence ID" value="UPT22043.1"/>
    <property type="molecule type" value="Genomic_DNA"/>
</dbReference>
<name>A0ABY4L6E6_THEAE</name>
<reference evidence="1 2" key="1">
    <citation type="submission" date="2020-04" db="EMBL/GenBank/DDBJ databases">
        <title>Thermobifida alba genome sequencing and assembly.</title>
        <authorList>
            <person name="Luzics S."/>
            <person name="Horvath B."/>
            <person name="Nagy I."/>
            <person name="Toth A."/>
            <person name="Nagy I."/>
            <person name="Kukolya J."/>
        </authorList>
    </citation>
    <scope>NUCLEOTIDE SEQUENCE [LARGE SCALE GENOMIC DNA]</scope>
    <source>
        <strain evidence="1 2">DSM 43795</strain>
    </source>
</reference>
<keyword evidence="2" id="KW-1185">Reference proteome</keyword>
<organism evidence="1 2">
    <name type="scientific">Thermobifida alba</name>
    <name type="common">Thermomonospora alba</name>
    <dbReference type="NCBI Taxonomy" id="53522"/>
    <lineage>
        <taxon>Bacteria</taxon>
        <taxon>Bacillati</taxon>
        <taxon>Actinomycetota</taxon>
        <taxon>Actinomycetes</taxon>
        <taxon>Streptosporangiales</taxon>
        <taxon>Nocardiopsidaceae</taxon>
        <taxon>Thermobifida</taxon>
    </lineage>
</organism>
<evidence type="ECO:0000313" key="2">
    <source>
        <dbReference type="Proteomes" id="UP000832041"/>
    </source>
</evidence>
<gene>
    <name evidence="1" type="ORF">FOF52_14620</name>
</gene>
<evidence type="ECO:0000313" key="1">
    <source>
        <dbReference type="EMBL" id="UPT22043.1"/>
    </source>
</evidence>
<dbReference type="RefSeq" id="WP_248590525.1">
    <property type="nucleotide sequence ID" value="NZ_BAABEB010000005.1"/>
</dbReference>
<accession>A0ABY4L6E6</accession>
<sequence length="57" mass="6431">MFERFGVLGDRLLSLVVPEAEATAASCGYEYLPMPFCYRRYCCTGPNGRYCTSYKAC</sequence>